<name>A0A0N4Y1N3_NIPBR</name>
<organism evidence="3">
    <name type="scientific">Nippostrongylus brasiliensis</name>
    <name type="common">Rat hookworm</name>
    <dbReference type="NCBI Taxonomy" id="27835"/>
    <lineage>
        <taxon>Eukaryota</taxon>
        <taxon>Metazoa</taxon>
        <taxon>Ecdysozoa</taxon>
        <taxon>Nematoda</taxon>
        <taxon>Chromadorea</taxon>
        <taxon>Rhabditida</taxon>
        <taxon>Rhabditina</taxon>
        <taxon>Rhabditomorpha</taxon>
        <taxon>Strongyloidea</taxon>
        <taxon>Heligmosomidae</taxon>
        <taxon>Nippostrongylus</taxon>
    </lineage>
</organism>
<gene>
    <name evidence="1" type="ORF">NBR_LOCUS9542</name>
</gene>
<evidence type="ECO:0000313" key="1">
    <source>
        <dbReference type="EMBL" id="VDL73131.1"/>
    </source>
</evidence>
<dbReference type="Proteomes" id="UP000271162">
    <property type="component" value="Unassembled WGS sequence"/>
</dbReference>
<dbReference type="EMBL" id="UYSL01020157">
    <property type="protein sequence ID" value="VDL73131.1"/>
    <property type="molecule type" value="Genomic_DNA"/>
</dbReference>
<accession>A0A0N4Y1N3</accession>
<reference evidence="1 2" key="2">
    <citation type="submission" date="2018-11" db="EMBL/GenBank/DDBJ databases">
        <authorList>
            <consortium name="Pathogen Informatics"/>
        </authorList>
    </citation>
    <scope>NUCLEOTIDE SEQUENCE [LARGE SCALE GENOMIC DNA]</scope>
</reference>
<dbReference type="AlphaFoldDB" id="A0A0N4Y1N3"/>
<evidence type="ECO:0000313" key="2">
    <source>
        <dbReference type="Proteomes" id="UP000271162"/>
    </source>
</evidence>
<sequence>MIRNNVMLYAERNDYQQIPAYKCFRDLIKVRAFNLLCIRTTHQIIGRERLSISATDCNEAVLNKIIHGHHLKQLLPGVFSTEEIDEQNNSLPLLGRTIYTRSMYSFWTASRSNRFGGSYNVNGKFIRNAIIDNHTQNDTV</sequence>
<reference evidence="3" key="1">
    <citation type="submission" date="2017-02" db="UniProtKB">
        <authorList>
            <consortium name="WormBaseParasite"/>
        </authorList>
    </citation>
    <scope>IDENTIFICATION</scope>
</reference>
<keyword evidence="2" id="KW-1185">Reference proteome</keyword>
<dbReference type="STRING" id="27835.A0A0N4Y1N3"/>
<dbReference type="WBParaSite" id="NBR_0000954101-mRNA-1">
    <property type="protein sequence ID" value="NBR_0000954101-mRNA-1"/>
    <property type="gene ID" value="NBR_0000954101"/>
</dbReference>
<evidence type="ECO:0000313" key="3">
    <source>
        <dbReference type="WBParaSite" id="NBR_0000954101-mRNA-1"/>
    </source>
</evidence>
<protein>
    <submittedName>
        <fullName evidence="1 3">Uncharacterized protein</fullName>
    </submittedName>
</protein>
<proteinExistence type="predicted"/>